<dbReference type="EMBL" id="FQ790343">
    <property type="protein sequence ID" value="CCD52542.1"/>
    <property type="molecule type" value="Genomic_DNA"/>
</dbReference>
<proteinExistence type="predicted"/>
<name>G2YLP4_BOTF4</name>
<evidence type="ECO:0000313" key="3">
    <source>
        <dbReference type="Proteomes" id="UP000008177"/>
    </source>
</evidence>
<dbReference type="HOGENOM" id="CLU_2996312_0_0_1"/>
<feature type="region of interest" description="Disordered" evidence="1">
    <location>
        <begin position="1"/>
        <end position="27"/>
    </location>
</feature>
<evidence type="ECO:0000256" key="1">
    <source>
        <dbReference type="SAM" id="MobiDB-lite"/>
    </source>
</evidence>
<dbReference type="Proteomes" id="UP000008177">
    <property type="component" value="Unplaced contigs"/>
</dbReference>
<feature type="compositionally biased region" description="Basic and acidic residues" evidence="1">
    <location>
        <begin position="13"/>
        <end position="24"/>
    </location>
</feature>
<reference evidence="3" key="1">
    <citation type="journal article" date="2011" name="PLoS Genet.">
        <title>Genomic analysis of the necrotrophic fungal pathogens Sclerotinia sclerotiorum and Botrytis cinerea.</title>
        <authorList>
            <person name="Amselem J."/>
            <person name="Cuomo C.A."/>
            <person name="van Kan J.A."/>
            <person name="Viaud M."/>
            <person name="Benito E.P."/>
            <person name="Couloux A."/>
            <person name="Coutinho P.M."/>
            <person name="de Vries R.P."/>
            <person name="Dyer P.S."/>
            <person name="Fillinger S."/>
            <person name="Fournier E."/>
            <person name="Gout L."/>
            <person name="Hahn M."/>
            <person name="Kohn L."/>
            <person name="Lapalu N."/>
            <person name="Plummer K.M."/>
            <person name="Pradier J.M."/>
            <person name="Quevillon E."/>
            <person name="Sharon A."/>
            <person name="Simon A."/>
            <person name="ten Have A."/>
            <person name="Tudzynski B."/>
            <person name="Tudzynski P."/>
            <person name="Wincker P."/>
            <person name="Andrew M."/>
            <person name="Anthouard V."/>
            <person name="Beever R.E."/>
            <person name="Beffa R."/>
            <person name="Benoit I."/>
            <person name="Bouzid O."/>
            <person name="Brault B."/>
            <person name="Chen Z."/>
            <person name="Choquer M."/>
            <person name="Collemare J."/>
            <person name="Cotton P."/>
            <person name="Danchin E.G."/>
            <person name="Da Silva C."/>
            <person name="Gautier A."/>
            <person name="Giraud C."/>
            <person name="Giraud T."/>
            <person name="Gonzalez C."/>
            <person name="Grossetete S."/>
            <person name="Guldener U."/>
            <person name="Henrissat B."/>
            <person name="Howlett B.J."/>
            <person name="Kodira C."/>
            <person name="Kretschmer M."/>
            <person name="Lappartient A."/>
            <person name="Leroch M."/>
            <person name="Levis C."/>
            <person name="Mauceli E."/>
            <person name="Neuveglise C."/>
            <person name="Oeser B."/>
            <person name="Pearson M."/>
            <person name="Poulain J."/>
            <person name="Poussereau N."/>
            <person name="Quesneville H."/>
            <person name="Rascle C."/>
            <person name="Schumacher J."/>
            <person name="Segurens B."/>
            <person name="Sexton A."/>
            <person name="Silva E."/>
            <person name="Sirven C."/>
            <person name="Soanes D.M."/>
            <person name="Talbot N.J."/>
            <person name="Templeton M."/>
            <person name="Yandava C."/>
            <person name="Yarden O."/>
            <person name="Zeng Q."/>
            <person name="Rollins J.A."/>
            <person name="Lebrun M.H."/>
            <person name="Dickman M."/>
        </authorList>
    </citation>
    <scope>NUCLEOTIDE SEQUENCE [LARGE SCALE GENOMIC DNA]</scope>
    <source>
        <strain evidence="3">T4</strain>
    </source>
</reference>
<evidence type="ECO:0000313" key="2">
    <source>
        <dbReference type="EMBL" id="CCD52542.1"/>
    </source>
</evidence>
<dbReference type="AlphaFoldDB" id="G2YLP4"/>
<accession>G2YLP4</accession>
<protein>
    <submittedName>
        <fullName evidence="2">Uncharacterized protein</fullName>
    </submittedName>
</protein>
<sequence length="57" mass="6482">MTTISIISRKSRNVQEQKDKRDTSPKVFNRVAKSTGAASADRLVMYTSQWLKPLSRV</sequence>
<organism evidence="2 3">
    <name type="scientific">Botryotinia fuckeliana (strain T4)</name>
    <name type="common">Noble rot fungus</name>
    <name type="synonym">Botrytis cinerea</name>
    <dbReference type="NCBI Taxonomy" id="999810"/>
    <lineage>
        <taxon>Eukaryota</taxon>
        <taxon>Fungi</taxon>
        <taxon>Dikarya</taxon>
        <taxon>Ascomycota</taxon>
        <taxon>Pezizomycotina</taxon>
        <taxon>Leotiomycetes</taxon>
        <taxon>Helotiales</taxon>
        <taxon>Sclerotiniaceae</taxon>
        <taxon>Botrytis</taxon>
    </lineage>
</organism>
<dbReference type="InParanoid" id="G2YLP4"/>
<gene>
    <name evidence="2" type="ORF">BofuT4_uP078350.1</name>
</gene>